<dbReference type="Gramene" id="PSS07969">
    <property type="protein sequence ID" value="PSS07969"/>
    <property type="gene ID" value="CEY00_Acc18328"/>
</dbReference>
<evidence type="ECO:0000313" key="1">
    <source>
        <dbReference type="EMBL" id="PSS07969.1"/>
    </source>
</evidence>
<name>A0A2R6QH67_ACTCC</name>
<gene>
    <name evidence="1" type="ORF">CEY00_Acc18328</name>
</gene>
<reference evidence="1 2" key="1">
    <citation type="submission" date="2017-07" db="EMBL/GenBank/DDBJ databases">
        <title>An improved, manually edited Actinidia chinensis var. chinensis (kiwifruit) genome highlights the challenges associated with draft genomes and gene prediction in plants.</title>
        <authorList>
            <person name="Pilkington S."/>
            <person name="Crowhurst R."/>
            <person name="Hilario E."/>
            <person name="Nardozza S."/>
            <person name="Fraser L."/>
            <person name="Peng Y."/>
            <person name="Gunaseelan K."/>
            <person name="Simpson R."/>
            <person name="Tahir J."/>
            <person name="Deroles S."/>
            <person name="Templeton K."/>
            <person name="Luo Z."/>
            <person name="Davy M."/>
            <person name="Cheng C."/>
            <person name="Mcneilage M."/>
            <person name="Scaglione D."/>
            <person name="Liu Y."/>
            <person name="Zhang Q."/>
            <person name="Datson P."/>
            <person name="De Silva N."/>
            <person name="Gardiner S."/>
            <person name="Bassett H."/>
            <person name="Chagne D."/>
            <person name="Mccallum J."/>
            <person name="Dzierzon H."/>
            <person name="Deng C."/>
            <person name="Wang Y.-Y."/>
            <person name="Barron N."/>
            <person name="Manako K."/>
            <person name="Bowen J."/>
            <person name="Foster T."/>
            <person name="Erridge Z."/>
            <person name="Tiffin H."/>
            <person name="Waite C."/>
            <person name="Davies K."/>
            <person name="Grierson E."/>
            <person name="Laing W."/>
            <person name="Kirk R."/>
            <person name="Chen X."/>
            <person name="Wood M."/>
            <person name="Montefiori M."/>
            <person name="Brummell D."/>
            <person name="Schwinn K."/>
            <person name="Catanach A."/>
            <person name="Fullerton C."/>
            <person name="Li D."/>
            <person name="Meiyalaghan S."/>
            <person name="Nieuwenhuizen N."/>
            <person name="Read N."/>
            <person name="Prakash R."/>
            <person name="Hunter D."/>
            <person name="Zhang H."/>
            <person name="Mckenzie M."/>
            <person name="Knabel M."/>
            <person name="Harris A."/>
            <person name="Allan A."/>
            <person name="Chen A."/>
            <person name="Janssen B."/>
            <person name="Plunkett B."/>
            <person name="Dwamena C."/>
            <person name="Voogd C."/>
            <person name="Leif D."/>
            <person name="Lafferty D."/>
            <person name="Souleyre E."/>
            <person name="Varkonyi-Gasic E."/>
            <person name="Gambi F."/>
            <person name="Hanley J."/>
            <person name="Yao J.-L."/>
            <person name="Cheung J."/>
            <person name="David K."/>
            <person name="Warren B."/>
            <person name="Marsh K."/>
            <person name="Snowden K."/>
            <person name="Lin-Wang K."/>
            <person name="Brian L."/>
            <person name="Martinez-Sanchez M."/>
            <person name="Wang M."/>
            <person name="Ileperuma N."/>
            <person name="Macnee N."/>
            <person name="Campin R."/>
            <person name="Mcatee P."/>
            <person name="Drummond R."/>
            <person name="Espley R."/>
            <person name="Ireland H."/>
            <person name="Wu R."/>
            <person name="Atkinson R."/>
            <person name="Karunairetnam S."/>
            <person name="Bulley S."/>
            <person name="Chunkath S."/>
            <person name="Hanley Z."/>
            <person name="Storey R."/>
            <person name="Thrimawithana A."/>
            <person name="Thomson S."/>
            <person name="David C."/>
            <person name="Testolin R."/>
        </authorList>
    </citation>
    <scope>NUCLEOTIDE SEQUENCE [LARGE SCALE GENOMIC DNA]</scope>
    <source>
        <strain evidence="2">cv. Red5</strain>
        <tissue evidence="1">Young leaf</tissue>
    </source>
</reference>
<sequence>MEPLLIAWPSTVLCVFYPKEICGHSGTIAGVDLLLLTKLLYLERFCNGFSAKKEFRVHVLNVEEGSKFSSQERVGFKKSILVCFVEKSVLNHLNNTWVARLRSRGRRTVKQDNKGPSESLFSKIGKKRSRSKRKARRWVGGGGSDEQIMWSRWFRWATYKFKTQSKNCERRRVSFVVMAEGIPSVVLFEEEEVMMGRSGRSLEDLANLWGRR</sequence>
<organism evidence="1 2">
    <name type="scientific">Actinidia chinensis var. chinensis</name>
    <name type="common">Chinese soft-hair kiwi</name>
    <dbReference type="NCBI Taxonomy" id="1590841"/>
    <lineage>
        <taxon>Eukaryota</taxon>
        <taxon>Viridiplantae</taxon>
        <taxon>Streptophyta</taxon>
        <taxon>Embryophyta</taxon>
        <taxon>Tracheophyta</taxon>
        <taxon>Spermatophyta</taxon>
        <taxon>Magnoliopsida</taxon>
        <taxon>eudicotyledons</taxon>
        <taxon>Gunneridae</taxon>
        <taxon>Pentapetalae</taxon>
        <taxon>asterids</taxon>
        <taxon>Ericales</taxon>
        <taxon>Actinidiaceae</taxon>
        <taxon>Actinidia</taxon>
    </lineage>
</organism>
<comment type="caution">
    <text evidence="1">The sequence shown here is derived from an EMBL/GenBank/DDBJ whole genome shotgun (WGS) entry which is preliminary data.</text>
</comment>
<reference evidence="2" key="2">
    <citation type="journal article" date="2018" name="BMC Genomics">
        <title>A manually annotated Actinidia chinensis var. chinensis (kiwifruit) genome highlights the challenges associated with draft genomes and gene prediction in plants.</title>
        <authorList>
            <person name="Pilkington S.M."/>
            <person name="Crowhurst R."/>
            <person name="Hilario E."/>
            <person name="Nardozza S."/>
            <person name="Fraser L."/>
            <person name="Peng Y."/>
            <person name="Gunaseelan K."/>
            <person name="Simpson R."/>
            <person name="Tahir J."/>
            <person name="Deroles S.C."/>
            <person name="Templeton K."/>
            <person name="Luo Z."/>
            <person name="Davy M."/>
            <person name="Cheng C."/>
            <person name="McNeilage M."/>
            <person name="Scaglione D."/>
            <person name="Liu Y."/>
            <person name="Zhang Q."/>
            <person name="Datson P."/>
            <person name="De Silva N."/>
            <person name="Gardiner S.E."/>
            <person name="Bassett H."/>
            <person name="Chagne D."/>
            <person name="McCallum J."/>
            <person name="Dzierzon H."/>
            <person name="Deng C."/>
            <person name="Wang Y.Y."/>
            <person name="Barron L."/>
            <person name="Manako K."/>
            <person name="Bowen J."/>
            <person name="Foster T.M."/>
            <person name="Erridge Z.A."/>
            <person name="Tiffin H."/>
            <person name="Waite C.N."/>
            <person name="Davies K.M."/>
            <person name="Grierson E.P."/>
            <person name="Laing W.A."/>
            <person name="Kirk R."/>
            <person name="Chen X."/>
            <person name="Wood M."/>
            <person name="Montefiori M."/>
            <person name="Brummell D.A."/>
            <person name="Schwinn K.E."/>
            <person name="Catanach A."/>
            <person name="Fullerton C."/>
            <person name="Li D."/>
            <person name="Meiyalaghan S."/>
            <person name="Nieuwenhuizen N."/>
            <person name="Read N."/>
            <person name="Prakash R."/>
            <person name="Hunter D."/>
            <person name="Zhang H."/>
            <person name="McKenzie M."/>
            <person name="Knabel M."/>
            <person name="Harris A."/>
            <person name="Allan A.C."/>
            <person name="Gleave A."/>
            <person name="Chen A."/>
            <person name="Janssen B.J."/>
            <person name="Plunkett B."/>
            <person name="Ampomah-Dwamena C."/>
            <person name="Voogd C."/>
            <person name="Leif D."/>
            <person name="Lafferty D."/>
            <person name="Souleyre E.J.F."/>
            <person name="Varkonyi-Gasic E."/>
            <person name="Gambi F."/>
            <person name="Hanley J."/>
            <person name="Yao J.L."/>
            <person name="Cheung J."/>
            <person name="David K.M."/>
            <person name="Warren B."/>
            <person name="Marsh K."/>
            <person name="Snowden K.C."/>
            <person name="Lin-Wang K."/>
            <person name="Brian L."/>
            <person name="Martinez-Sanchez M."/>
            <person name="Wang M."/>
            <person name="Ileperuma N."/>
            <person name="Macnee N."/>
            <person name="Campin R."/>
            <person name="McAtee P."/>
            <person name="Drummond R.S.M."/>
            <person name="Espley R.V."/>
            <person name="Ireland H.S."/>
            <person name="Wu R."/>
            <person name="Atkinson R.G."/>
            <person name="Karunairetnam S."/>
            <person name="Bulley S."/>
            <person name="Chunkath S."/>
            <person name="Hanley Z."/>
            <person name="Storey R."/>
            <person name="Thrimawithana A.H."/>
            <person name="Thomson S."/>
            <person name="David C."/>
            <person name="Testolin R."/>
            <person name="Huang H."/>
            <person name="Hellens R.P."/>
            <person name="Schaffer R.J."/>
        </authorList>
    </citation>
    <scope>NUCLEOTIDE SEQUENCE [LARGE SCALE GENOMIC DNA]</scope>
    <source>
        <strain evidence="2">cv. Red5</strain>
    </source>
</reference>
<proteinExistence type="predicted"/>
<dbReference type="Proteomes" id="UP000241394">
    <property type="component" value="Chromosome LG16"/>
</dbReference>
<protein>
    <submittedName>
        <fullName evidence="1">Mediator of RNA polymerase II transcription subunit 13-like</fullName>
    </submittedName>
</protein>
<accession>A0A2R6QH67</accession>
<evidence type="ECO:0000313" key="2">
    <source>
        <dbReference type="Proteomes" id="UP000241394"/>
    </source>
</evidence>
<dbReference type="AlphaFoldDB" id="A0A2R6QH67"/>
<dbReference type="EMBL" id="NKQK01000016">
    <property type="protein sequence ID" value="PSS07969.1"/>
    <property type="molecule type" value="Genomic_DNA"/>
</dbReference>
<dbReference type="InParanoid" id="A0A2R6QH67"/>
<keyword evidence="2" id="KW-1185">Reference proteome</keyword>